<feature type="domain" description="Ionotropic glutamate receptor C-terminal" evidence="10">
    <location>
        <begin position="546"/>
        <end position="815"/>
    </location>
</feature>
<dbReference type="InterPro" id="IPR001320">
    <property type="entry name" value="Iontro_rcpt_C"/>
</dbReference>
<evidence type="ECO:0000256" key="8">
    <source>
        <dbReference type="ARBA" id="ARBA00023180"/>
    </source>
</evidence>
<dbReference type="Gene3D" id="3.40.190.10">
    <property type="entry name" value="Periplasmic binding protein-like II"/>
    <property type="match status" value="1"/>
</dbReference>
<dbReference type="PANTHER" id="PTHR42643">
    <property type="entry name" value="IONOTROPIC RECEPTOR 20A-RELATED"/>
    <property type="match status" value="1"/>
</dbReference>
<keyword evidence="5 9" id="KW-1133">Transmembrane helix</keyword>
<keyword evidence="4 9" id="KW-0812">Transmembrane</keyword>
<dbReference type="PRINTS" id="PR00177">
    <property type="entry name" value="NMDARECEPTOR"/>
</dbReference>
<comment type="subcellular location">
    <subcellularLocation>
        <location evidence="1">Cell membrane</location>
        <topology evidence="1">Multi-pass membrane protein</topology>
    </subcellularLocation>
</comment>
<dbReference type="PANTHER" id="PTHR42643:SF24">
    <property type="entry name" value="IONOTROPIC RECEPTOR 60A"/>
    <property type="match status" value="1"/>
</dbReference>
<keyword evidence="11" id="KW-1185">Reference proteome</keyword>
<dbReference type="SUPFAM" id="SSF53850">
    <property type="entry name" value="Periplasmic binding protein-like II"/>
    <property type="match status" value="1"/>
</dbReference>
<evidence type="ECO:0000256" key="9">
    <source>
        <dbReference type="SAM" id="Phobius"/>
    </source>
</evidence>
<dbReference type="Gene3D" id="1.10.287.70">
    <property type="match status" value="1"/>
</dbReference>
<evidence type="ECO:0000259" key="10">
    <source>
        <dbReference type="Pfam" id="PF00060"/>
    </source>
</evidence>
<protein>
    <submittedName>
        <fullName evidence="12">Glutamate receptor ionotropic, delta-2</fullName>
    </submittedName>
</protein>
<evidence type="ECO:0000313" key="11">
    <source>
        <dbReference type="Proteomes" id="UP000695000"/>
    </source>
</evidence>
<feature type="transmembrane region" description="Helical" evidence="9">
    <location>
        <begin position="808"/>
        <end position="829"/>
    </location>
</feature>
<dbReference type="Pfam" id="PF00060">
    <property type="entry name" value="Lig_chan"/>
    <property type="match status" value="1"/>
</dbReference>
<keyword evidence="3" id="KW-1003">Cell membrane</keyword>
<dbReference type="InterPro" id="IPR052192">
    <property type="entry name" value="Insect_Ionotropic_Sensory_Rcpt"/>
</dbReference>
<evidence type="ECO:0000256" key="6">
    <source>
        <dbReference type="ARBA" id="ARBA00023136"/>
    </source>
</evidence>
<keyword evidence="8" id="KW-0325">Glycoprotein</keyword>
<gene>
    <name evidence="12" type="primary">LOC108564342</name>
</gene>
<name>A0ABM1MW92_NICVS</name>
<dbReference type="GeneID" id="108564342"/>
<feature type="transmembrane region" description="Helical" evidence="9">
    <location>
        <begin position="617"/>
        <end position="639"/>
    </location>
</feature>
<evidence type="ECO:0000256" key="7">
    <source>
        <dbReference type="ARBA" id="ARBA00023170"/>
    </source>
</evidence>
<keyword evidence="7 12" id="KW-0675">Receptor</keyword>
<proteinExistence type="inferred from homology"/>
<dbReference type="InterPro" id="IPR001508">
    <property type="entry name" value="Iono_Glu_rcpt_met"/>
</dbReference>
<accession>A0ABM1MW92</accession>
<sequence>MSSAVVVDKEYLADEYNMVRDTIEEFLTYAKREIIKHGGVNVQFYSWTRINIKRGESKVLNTYQTNFVNFTYSDITAIFSIASCQDTWRLFKAASDENILHIAISETDCPRMPVKEAFTVPLLKLGEELPQLLLDIRTSKILEWPSAIILYDSILKRDMVTRVVSTLTKESSALKNNAAISLIKLETNSSAADTRLAIKETFESLLVDSLGSHYLAIVTMDTMETVMDIASDMGLVTPINQWLYIIPDANYGNYNISTVQKFMKEGDNLAFIYNATVTSPDCTGGIICHVKEILEAFTRSLEIAILDEYELASQISDEEWEAIRPTKSERRHSILYNIKAHLSQFGVCDNCTTWKLQAAETWGKEYPQGSTSSKEIGPQLLYVGSWRPSDGSSMVDELFPHVAHGFRGRSLPLITFHNPPWQILRLNDSGLIEHGGIVFDIIKELSNSLNFTYTIEVINFDNAKNASSKLNSLEMTDLVTNHIPDKILYMVRNRQVAFGAAAFTVTDASKNLINFTMQISTQSYTFLVARPKELSRALLFMSPFKKDTWLCLAAAIVSMGPILYYIHKFSPVCEYKGVRLGGLSSIQNCIWYMYGALLQQGGMHMPYADSARIIVGAWWLVVLVVATTYCGNLVAFLTFPKIDNPIATLDDLLDHRDTVSWSMTKGSFLETQLKSATEDKYQALYRGSTGMDAKAIEMLPLIQEGKHIFIDWKIRLQYIMRKQYLLTGKCNLALGADEFFDEKIALVVPQGTPYLPKINVEIKRLHQNGLIGKWLKDYLPKRDKCFKVRHVAEVNNHTVNMDDMQGSFFVLIFGFLLALGIIMFEKFWYKYMLKRDKKIILPYTS</sequence>
<organism evidence="11 12">
    <name type="scientific">Nicrophorus vespilloides</name>
    <name type="common">Boreal carrion beetle</name>
    <dbReference type="NCBI Taxonomy" id="110193"/>
    <lineage>
        <taxon>Eukaryota</taxon>
        <taxon>Metazoa</taxon>
        <taxon>Ecdysozoa</taxon>
        <taxon>Arthropoda</taxon>
        <taxon>Hexapoda</taxon>
        <taxon>Insecta</taxon>
        <taxon>Pterygota</taxon>
        <taxon>Neoptera</taxon>
        <taxon>Endopterygota</taxon>
        <taxon>Coleoptera</taxon>
        <taxon>Polyphaga</taxon>
        <taxon>Staphyliniformia</taxon>
        <taxon>Silphidae</taxon>
        <taxon>Nicrophorinae</taxon>
        <taxon>Nicrophorus</taxon>
    </lineage>
</organism>
<dbReference type="Proteomes" id="UP000695000">
    <property type="component" value="Unplaced"/>
</dbReference>
<reference evidence="12" key="1">
    <citation type="submission" date="2025-08" db="UniProtKB">
        <authorList>
            <consortium name="RefSeq"/>
        </authorList>
    </citation>
    <scope>IDENTIFICATION</scope>
    <source>
        <tissue evidence="12">Whole Larva</tissue>
    </source>
</reference>
<dbReference type="RefSeq" id="XP_017778842.1">
    <property type="nucleotide sequence ID" value="XM_017923353.1"/>
</dbReference>
<feature type="transmembrane region" description="Helical" evidence="9">
    <location>
        <begin position="548"/>
        <end position="566"/>
    </location>
</feature>
<evidence type="ECO:0000256" key="2">
    <source>
        <dbReference type="ARBA" id="ARBA00008685"/>
    </source>
</evidence>
<comment type="similarity">
    <text evidence="2">Belongs to the glutamate-gated ion channel (TC 1.A.10.1) family.</text>
</comment>
<evidence type="ECO:0000256" key="4">
    <source>
        <dbReference type="ARBA" id="ARBA00022692"/>
    </source>
</evidence>
<evidence type="ECO:0000256" key="1">
    <source>
        <dbReference type="ARBA" id="ARBA00004651"/>
    </source>
</evidence>
<feature type="transmembrane region" description="Helical" evidence="9">
    <location>
        <begin position="578"/>
        <end position="597"/>
    </location>
</feature>
<keyword evidence="6 9" id="KW-0472">Membrane</keyword>
<evidence type="ECO:0000256" key="5">
    <source>
        <dbReference type="ARBA" id="ARBA00022989"/>
    </source>
</evidence>
<evidence type="ECO:0000256" key="3">
    <source>
        <dbReference type="ARBA" id="ARBA00022475"/>
    </source>
</evidence>
<evidence type="ECO:0000313" key="12">
    <source>
        <dbReference type="RefSeq" id="XP_017778842.1"/>
    </source>
</evidence>